<feature type="transmembrane region" description="Helical" evidence="7">
    <location>
        <begin position="88"/>
        <end position="106"/>
    </location>
</feature>
<proteinExistence type="inferred from homology"/>
<dbReference type="AlphaFoldDB" id="A0A2S4JGQ1"/>
<feature type="domain" description="Bacterial sugar transferase" evidence="8">
    <location>
        <begin position="281"/>
        <end position="469"/>
    </location>
</feature>
<dbReference type="NCBIfam" id="TIGR03025">
    <property type="entry name" value="EPS_sugtrans"/>
    <property type="match status" value="1"/>
</dbReference>
<evidence type="ECO:0000256" key="1">
    <source>
        <dbReference type="ARBA" id="ARBA00004141"/>
    </source>
</evidence>
<dbReference type="GO" id="GO:0016020">
    <property type="term" value="C:membrane"/>
    <property type="evidence" value="ECO:0007669"/>
    <property type="project" value="UniProtKB-SubCell"/>
</dbReference>
<comment type="caution">
    <text evidence="9">The sequence shown here is derived from an EMBL/GenBank/DDBJ whole genome shotgun (WGS) entry which is preliminary data.</text>
</comment>
<evidence type="ECO:0000256" key="2">
    <source>
        <dbReference type="ARBA" id="ARBA00006464"/>
    </source>
</evidence>
<dbReference type="Pfam" id="PF02397">
    <property type="entry name" value="Bac_transf"/>
    <property type="match status" value="1"/>
</dbReference>
<feature type="transmembrane region" description="Helical" evidence="7">
    <location>
        <begin position="118"/>
        <end position="139"/>
    </location>
</feature>
<evidence type="ECO:0000313" key="9">
    <source>
        <dbReference type="EMBL" id="POQ98659.1"/>
    </source>
</evidence>
<evidence type="ECO:0000256" key="3">
    <source>
        <dbReference type="ARBA" id="ARBA00022679"/>
    </source>
</evidence>
<dbReference type="RefSeq" id="WP_103681000.1">
    <property type="nucleotide sequence ID" value="NZ_LPWH01000118.1"/>
</dbReference>
<organism evidence="9 10">
    <name type="scientific">Alkalispirochaeta sphaeroplastigenens</name>
    <dbReference type="NCBI Taxonomy" id="1187066"/>
    <lineage>
        <taxon>Bacteria</taxon>
        <taxon>Pseudomonadati</taxon>
        <taxon>Spirochaetota</taxon>
        <taxon>Spirochaetia</taxon>
        <taxon>Spirochaetales</taxon>
        <taxon>Spirochaetaceae</taxon>
        <taxon>Alkalispirochaeta</taxon>
    </lineage>
</organism>
<sequence length="472" mass="54846">MNQRRRSFLRYTLMIIDAVVIVFSYVLTYFLRDKVFTFGLDDLAPFPVYFNLMGTVLIVWMILLRLFRNYDFLRGHRLVSAWRICRNLIPVELVGLGALAMGLFFIRDSVVSRTFLMTFAGVNYLLMVAAKLLFRVYFYRLQKKERYHRKVLLLGNKRAVEQFQATARTTPELLLNATVEPRFVFPAERPLDDQERQRFFGDVLDYVTQNVVDEVVLAYSDLKLQELAPLIADCHRMGLMVNIVLDFSGIDYTRSEVDTVGPFNIVSFQSYDFSPVQRFVKHTIDYAIGLVGFLAFLLIFLVVAPAIKLDSPGPIFFVQPRKGKNGRDFNLIKFRTMAVDAEARKAELMDQNEMQGHMFKIARDPRITRVGKILRKTSLDEFPQFLNVLKGDMSIVGTRPPTAEEFRQYEKHHRRRLSVAPGITGMWQVSGRNRIDDFEEIVKLDTWYIDHWSVWLDVKIIGKTLFVLLSGR</sequence>
<reference evidence="10" key="1">
    <citation type="submission" date="2015-12" db="EMBL/GenBank/DDBJ databases">
        <authorList>
            <person name="Lodha T.D."/>
            <person name="Chintalapati S."/>
            <person name="Chintalapati V.R."/>
            <person name="Sravanthi T."/>
        </authorList>
    </citation>
    <scope>NUCLEOTIDE SEQUENCE [LARGE SCALE GENOMIC DNA]</scope>
    <source>
        <strain evidence="10">JC133</strain>
    </source>
</reference>
<name>A0A2S4JGQ1_9SPIO</name>
<keyword evidence="6 7" id="KW-0472">Membrane</keyword>
<dbReference type="InterPro" id="IPR003362">
    <property type="entry name" value="Bact_transf"/>
</dbReference>
<dbReference type="PANTHER" id="PTHR30576:SF10">
    <property type="entry name" value="SLL5057 PROTEIN"/>
    <property type="match status" value="1"/>
</dbReference>
<keyword evidence="5 7" id="KW-1133">Transmembrane helix</keyword>
<evidence type="ECO:0000259" key="8">
    <source>
        <dbReference type="Pfam" id="PF02397"/>
    </source>
</evidence>
<dbReference type="EMBL" id="LPWH01000118">
    <property type="protein sequence ID" value="POQ98659.1"/>
    <property type="molecule type" value="Genomic_DNA"/>
</dbReference>
<dbReference type="PANTHER" id="PTHR30576">
    <property type="entry name" value="COLANIC BIOSYNTHESIS UDP-GLUCOSE LIPID CARRIER TRANSFERASE"/>
    <property type="match status" value="1"/>
</dbReference>
<comment type="similarity">
    <text evidence="2">Belongs to the bacterial sugar transferase family.</text>
</comment>
<feature type="transmembrane region" description="Helical" evidence="7">
    <location>
        <begin position="12"/>
        <end position="31"/>
    </location>
</feature>
<evidence type="ECO:0000256" key="4">
    <source>
        <dbReference type="ARBA" id="ARBA00022692"/>
    </source>
</evidence>
<gene>
    <name evidence="9" type="ORF">AU468_12405</name>
</gene>
<dbReference type="GO" id="GO:0016780">
    <property type="term" value="F:phosphotransferase activity, for other substituted phosphate groups"/>
    <property type="evidence" value="ECO:0007669"/>
    <property type="project" value="TreeGrafter"/>
</dbReference>
<feature type="transmembrane region" description="Helical" evidence="7">
    <location>
        <begin position="286"/>
        <end position="307"/>
    </location>
</feature>
<dbReference type="Proteomes" id="UP000237350">
    <property type="component" value="Unassembled WGS sequence"/>
</dbReference>
<comment type="subcellular location">
    <subcellularLocation>
        <location evidence="1">Membrane</location>
        <topology evidence="1">Multi-pass membrane protein</topology>
    </subcellularLocation>
</comment>
<evidence type="ECO:0000256" key="7">
    <source>
        <dbReference type="SAM" id="Phobius"/>
    </source>
</evidence>
<dbReference type="InterPro" id="IPR017475">
    <property type="entry name" value="EPS_sugar_tfrase"/>
</dbReference>
<dbReference type="Pfam" id="PF13727">
    <property type="entry name" value="CoA_binding_3"/>
    <property type="match status" value="1"/>
</dbReference>
<evidence type="ECO:0000256" key="5">
    <source>
        <dbReference type="ARBA" id="ARBA00022989"/>
    </source>
</evidence>
<evidence type="ECO:0000313" key="10">
    <source>
        <dbReference type="Proteomes" id="UP000237350"/>
    </source>
</evidence>
<dbReference type="OrthoDB" id="9808602at2"/>
<protein>
    <submittedName>
        <fullName evidence="9">Exopolysaccharide biosynthesis polyprenyl glycosylphosphotransferase</fullName>
    </submittedName>
</protein>
<accession>A0A2S4JGQ1</accession>
<keyword evidence="10" id="KW-1185">Reference proteome</keyword>
<keyword evidence="4 7" id="KW-0812">Transmembrane</keyword>
<keyword evidence="3 9" id="KW-0808">Transferase</keyword>
<feature type="transmembrane region" description="Helical" evidence="7">
    <location>
        <begin position="46"/>
        <end position="67"/>
    </location>
</feature>
<evidence type="ECO:0000256" key="6">
    <source>
        <dbReference type="ARBA" id="ARBA00023136"/>
    </source>
</evidence>